<comment type="subcellular location">
    <subcellularLocation>
        <location evidence="1">Membrane</location>
        <topology evidence="1">Multi-pass membrane protein</topology>
    </subcellularLocation>
</comment>
<feature type="transmembrane region" description="Helical" evidence="7">
    <location>
        <begin position="64"/>
        <end position="86"/>
    </location>
</feature>
<dbReference type="OrthoDB" id="3648173at2759"/>
<evidence type="ECO:0000256" key="5">
    <source>
        <dbReference type="ARBA" id="ARBA00038359"/>
    </source>
</evidence>
<proteinExistence type="inferred from homology"/>
<keyword evidence="10" id="KW-1185">Reference proteome</keyword>
<dbReference type="EMBL" id="NHZQ01000445">
    <property type="protein sequence ID" value="PSK35105.1"/>
    <property type="molecule type" value="Genomic_DNA"/>
</dbReference>
<evidence type="ECO:0000256" key="4">
    <source>
        <dbReference type="ARBA" id="ARBA00023136"/>
    </source>
</evidence>
<feature type="transmembrane region" description="Helical" evidence="7">
    <location>
        <begin position="229"/>
        <end position="253"/>
    </location>
</feature>
<dbReference type="PANTHER" id="PTHR33048:SF96">
    <property type="entry name" value="INTEGRAL MEMBRANE PROTEIN"/>
    <property type="match status" value="1"/>
</dbReference>
<feature type="transmembrane region" description="Helical" evidence="7">
    <location>
        <begin position="106"/>
        <end position="132"/>
    </location>
</feature>
<evidence type="ECO:0000256" key="1">
    <source>
        <dbReference type="ARBA" id="ARBA00004141"/>
    </source>
</evidence>
<feature type="domain" description="Rhodopsin" evidence="8">
    <location>
        <begin position="48"/>
        <end position="293"/>
    </location>
</feature>
<accession>A0A2P7YGM1</accession>
<reference evidence="9 10" key="1">
    <citation type="submission" date="2017-05" db="EMBL/GenBank/DDBJ databases">
        <title>Draft genome sequence of Elsinoe australis.</title>
        <authorList>
            <person name="Cheng Q."/>
        </authorList>
    </citation>
    <scope>NUCLEOTIDE SEQUENCE [LARGE SCALE GENOMIC DNA]</scope>
    <source>
        <strain evidence="9 10">NL1</strain>
    </source>
</reference>
<sequence length="383" mass="41961">MATKPTNASLTPESQELSQPTSLLQAQVNGLLAVCIIFLILCSASVGARIYVRARLIKSFGIDDWFTCLTLLIFWVYAILLAYISTQFLEHIVGYAAGEIPISNEIPYLIVTGACAYTATMIAFKFAVGFFFIKIFSTNRLYRILIYISIALSALLGIFNIIWTGLYPCEVHNQFFIGLDICAGKSSRTDWLIITALFSLFTALTDFLYAVLSIIALRKVQIPSRAKWVAGLLCMIGSIGGIASFVRCGLILFTIPRVSQLGESILAAIWSVIEPGLGIVAASLVTLRPLVKKLNEGSWRPTGASTSRDHYSGNTGHRTTTRVAAQSRNETAIGKPEHDGILVEVELDQWRRRSNDEESQAGVGKASINTERDVVAAKPKIMV</sequence>
<evidence type="ECO:0000256" key="6">
    <source>
        <dbReference type="SAM" id="MobiDB-lite"/>
    </source>
</evidence>
<comment type="caution">
    <text evidence="9">The sequence shown here is derived from an EMBL/GenBank/DDBJ whole genome shotgun (WGS) entry which is preliminary data.</text>
</comment>
<evidence type="ECO:0000256" key="2">
    <source>
        <dbReference type="ARBA" id="ARBA00022692"/>
    </source>
</evidence>
<evidence type="ECO:0000256" key="7">
    <source>
        <dbReference type="SAM" id="Phobius"/>
    </source>
</evidence>
<dbReference type="Proteomes" id="UP000243723">
    <property type="component" value="Unassembled WGS sequence"/>
</dbReference>
<dbReference type="PANTHER" id="PTHR33048">
    <property type="entry name" value="PTH11-LIKE INTEGRAL MEMBRANE PROTEIN (AFU_ORTHOLOGUE AFUA_5G11245)"/>
    <property type="match status" value="1"/>
</dbReference>
<feature type="transmembrane region" description="Helical" evidence="7">
    <location>
        <begin position="191"/>
        <end position="217"/>
    </location>
</feature>
<keyword evidence="4 7" id="KW-0472">Membrane</keyword>
<keyword evidence="3 7" id="KW-1133">Transmembrane helix</keyword>
<organism evidence="9 10">
    <name type="scientific">Elsinoe australis</name>
    <dbReference type="NCBI Taxonomy" id="40998"/>
    <lineage>
        <taxon>Eukaryota</taxon>
        <taxon>Fungi</taxon>
        <taxon>Dikarya</taxon>
        <taxon>Ascomycota</taxon>
        <taxon>Pezizomycotina</taxon>
        <taxon>Dothideomycetes</taxon>
        <taxon>Dothideomycetidae</taxon>
        <taxon>Myriangiales</taxon>
        <taxon>Elsinoaceae</taxon>
        <taxon>Elsinoe</taxon>
    </lineage>
</organism>
<feature type="transmembrane region" description="Helical" evidence="7">
    <location>
        <begin position="30"/>
        <end position="52"/>
    </location>
</feature>
<dbReference type="InterPro" id="IPR052337">
    <property type="entry name" value="SAT4-like"/>
</dbReference>
<comment type="similarity">
    <text evidence="5">Belongs to the SAT4 family.</text>
</comment>
<evidence type="ECO:0000313" key="9">
    <source>
        <dbReference type="EMBL" id="PSK35105.1"/>
    </source>
</evidence>
<dbReference type="AlphaFoldDB" id="A0A2P7YGM1"/>
<feature type="transmembrane region" description="Helical" evidence="7">
    <location>
        <begin position="265"/>
        <end position="287"/>
    </location>
</feature>
<feature type="compositionally biased region" description="Polar residues" evidence="6">
    <location>
        <begin position="312"/>
        <end position="329"/>
    </location>
</feature>
<feature type="transmembrane region" description="Helical" evidence="7">
    <location>
        <begin position="144"/>
        <end position="166"/>
    </location>
</feature>
<dbReference type="GO" id="GO:0016020">
    <property type="term" value="C:membrane"/>
    <property type="evidence" value="ECO:0007669"/>
    <property type="project" value="UniProtKB-SubCell"/>
</dbReference>
<dbReference type="InterPro" id="IPR049326">
    <property type="entry name" value="Rhodopsin_dom_fungi"/>
</dbReference>
<dbReference type="Pfam" id="PF20684">
    <property type="entry name" value="Fung_rhodopsin"/>
    <property type="match status" value="1"/>
</dbReference>
<evidence type="ECO:0000256" key="3">
    <source>
        <dbReference type="ARBA" id="ARBA00022989"/>
    </source>
</evidence>
<name>A0A2P7YGM1_9PEZI</name>
<evidence type="ECO:0000313" key="10">
    <source>
        <dbReference type="Proteomes" id="UP000243723"/>
    </source>
</evidence>
<keyword evidence="2 7" id="KW-0812">Transmembrane</keyword>
<protein>
    <recommendedName>
        <fullName evidence="8">Rhodopsin domain-containing protein</fullName>
    </recommendedName>
</protein>
<evidence type="ECO:0000259" key="8">
    <source>
        <dbReference type="Pfam" id="PF20684"/>
    </source>
</evidence>
<feature type="region of interest" description="Disordered" evidence="6">
    <location>
        <begin position="299"/>
        <end position="329"/>
    </location>
</feature>
<gene>
    <name evidence="9" type="ORF">B9Z65_1688</name>
</gene>